<comment type="catalytic activity">
    <reaction evidence="1 8">
        <text>Release of an N-terminal amino acid, Xaa-|-Yaa-, in which Xaa is preferably Leu, but may be other amino acids including Pro although not Arg or Lys, and Yaa may be Pro. Amino acid amides and methyl esters are also readily hydrolyzed, but rates on arylamides are exceedingly low.</text>
        <dbReference type="EC" id="3.4.11.1"/>
    </reaction>
</comment>
<sequence length="491" mass="50568">MITITAQSTDLAELDVDAIAVGVFKGGIEGPGASHLLSVLGLDDFPVTPSFRGDVGQTLRIAAPGQPFGSIVLVGLGRMDGISPASLRRAAGDVIRAVPTAARIATTLAEVHPTRAAIEAVADGLTLGAYTFTEFTSTGAGDVPAEREAILVLPSSILAEADAAIERSRVACEAIAFARDLVNTPPGDATPIDIADRVVERMGDRLEVTVLDEDWLTEQGFGAMLGVAQGSANPPRLVRIDWTPENPLAHVVVVGKGITFDSGGLNLKTGAGMMTMKADMAGAAAVAGVMDAIATLGARVRITGFMGLVENAIGGNAQRPSDVVTACNGTTIEVAHTDAEGRLVLADVLAHSAEMAPDVIIDLATLTGSAVAALGPYTAALLSNDDSLRDAVSRAADAAGEPLWPLPLMEDLDVWLDTGTADVHHLGPDKGPDAIMAALFLQRFVGDVPWAHLDIAGPAFLDKAHVRGHQPVGGTGYGVATLLAYLQQQAS</sequence>
<keyword evidence="8" id="KW-0464">Manganese</keyword>
<feature type="binding site" evidence="8">
    <location>
        <position position="338"/>
    </location>
    <ligand>
        <name>Mn(2+)</name>
        <dbReference type="ChEBI" id="CHEBI:29035"/>
        <label>1</label>
    </ligand>
</feature>
<dbReference type="Proteomes" id="UP000264006">
    <property type="component" value="Chromosome"/>
</dbReference>
<dbReference type="HAMAP" id="MF_00181">
    <property type="entry name" value="Cytosol_peptidase_M17"/>
    <property type="match status" value="1"/>
</dbReference>
<dbReference type="KEGG" id="euz:DVS28_a3013"/>
<evidence type="ECO:0000256" key="7">
    <source>
        <dbReference type="ARBA" id="ARBA00049972"/>
    </source>
</evidence>
<evidence type="ECO:0000313" key="11">
    <source>
        <dbReference type="EMBL" id="AXV07692.1"/>
    </source>
</evidence>
<dbReference type="GO" id="GO:0006508">
    <property type="term" value="P:proteolysis"/>
    <property type="evidence" value="ECO:0007669"/>
    <property type="project" value="UniProtKB-KW"/>
</dbReference>
<keyword evidence="5 8" id="KW-0645">Protease</keyword>
<dbReference type="EC" id="3.4.11.10" evidence="8"/>
<keyword evidence="8" id="KW-0963">Cytoplasm</keyword>
<feature type="binding site" evidence="8">
    <location>
        <position position="279"/>
    </location>
    <ligand>
        <name>Mn(2+)</name>
        <dbReference type="ChEBI" id="CHEBI:29035"/>
        <label>2</label>
    </ligand>
</feature>
<feature type="binding site" evidence="8">
    <location>
        <position position="256"/>
    </location>
    <ligand>
        <name>Mn(2+)</name>
        <dbReference type="ChEBI" id="CHEBI:29035"/>
        <label>2</label>
    </ligand>
</feature>
<dbReference type="SUPFAM" id="SSF52949">
    <property type="entry name" value="Macro domain-like"/>
    <property type="match status" value="1"/>
</dbReference>
<dbReference type="PANTHER" id="PTHR11963:SF23">
    <property type="entry name" value="CYTOSOL AMINOPEPTIDASE"/>
    <property type="match status" value="1"/>
</dbReference>
<dbReference type="NCBIfam" id="NF002073">
    <property type="entry name" value="PRK00913.1-2"/>
    <property type="match status" value="1"/>
</dbReference>
<feature type="domain" description="Cytosol aminopeptidase" evidence="9">
    <location>
        <begin position="177"/>
        <end position="482"/>
    </location>
</feature>
<comment type="similarity">
    <text evidence="3 8">Belongs to the peptidase M17 family.</text>
</comment>
<feature type="domain" description="Peptidase M17 leucyl aminopeptidase N-terminal" evidence="10">
    <location>
        <begin position="20"/>
        <end position="137"/>
    </location>
</feature>
<dbReference type="PANTHER" id="PTHR11963">
    <property type="entry name" value="LEUCINE AMINOPEPTIDASE-RELATED"/>
    <property type="match status" value="1"/>
</dbReference>
<dbReference type="GO" id="GO:0030145">
    <property type="term" value="F:manganese ion binding"/>
    <property type="evidence" value="ECO:0007669"/>
    <property type="project" value="UniProtKB-UniRule"/>
</dbReference>
<dbReference type="InterPro" id="IPR043472">
    <property type="entry name" value="Macro_dom-like"/>
</dbReference>
<feature type="binding site" evidence="8">
    <location>
        <position position="340"/>
    </location>
    <ligand>
        <name>Mn(2+)</name>
        <dbReference type="ChEBI" id="CHEBI:29035"/>
        <label>2</label>
    </ligand>
</feature>
<name>A0A346XZP5_9ACTN</name>
<evidence type="ECO:0000256" key="4">
    <source>
        <dbReference type="ARBA" id="ARBA00022438"/>
    </source>
</evidence>
<evidence type="ECO:0000256" key="2">
    <source>
        <dbReference type="ARBA" id="ARBA00000967"/>
    </source>
</evidence>
<keyword evidence="8" id="KW-0479">Metal-binding</keyword>
<dbReference type="InterPro" id="IPR008283">
    <property type="entry name" value="Peptidase_M17_N"/>
</dbReference>
<evidence type="ECO:0000256" key="3">
    <source>
        <dbReference type="ARBA" id="ARBA00009528"/>
    </source>
</evidence>
<feature type="active site" evidence="8">
    <location>
        <position position="342"/>
    </location>
</feature>
<dbReference type="InterPro" id="IPR000819">
    <property type="entry name" value="Peptidase_M17_C"/>
</dbReference>
<proteinExistence type="inferred from homology"/>
<protein>
    <recommendedName>
        <fullName evidence="8">Probable cytosol aminopeptidase</fullName>
        <ecNumber evidence="8">3.4.11.1</ecNumber>
    </recommendedName>
    <alternativeName>
        <fullName evidence="8">Leucine aminopeptidase</fullName>
        <shortName evidence="8">LAP</shortName>
        <ecNumber evidence="8">3.4.11.10</ecNumber>
    </alternativeName>
    <alternativeName>
        <fullName evidence="8">Leucyl aminopeptidase</fullName>
    </alternativeName>
</protein>
<keyword evidence="4 8" id="KW-0031">Aminopeptidase</keyword>
<evidence type="ECO:0000259" key="10">
    <source>
        <dbReference type="Pfam" id="PF02789"/>
    </source>
</evidence>
<feature type="binding site" evidence="8">
    <location>
        <position position="261"/>
    </location>
    <ligand>
        <name>Mn(2+)</name>
        <dbReference type="ChEBI" id="CHEBI:29035"/>
        <label>1</label>
    </ligand>
</feature>
<dbReference type="Gene3D" id="3.40.220.10">
    <property type="entry name" value="Leucine Aminopeptidase, subunit E, domain 1"/>
    <property type="match status" value="1"/>
</dbReference>
<evidence type="ECO:0000256" key="8">
    <source>
        <dbReference type="HAMAP-Rule" id="MF_00181"/>
    </source>
</evidence>
<comment type="function">
    <text evidence="7 8">Presumably involved in the processing and regular turnover of intracellular proteins. Catalyzes the removal of unsubstituted N-terminal amino acids from various peptides.</text>
</comment>
<gene>
    <name evidence="8" type="primary">pepA</name>
    <name evidence="11" type="ORF">DVS28_a3013</name>
</gene>
<dbReference type="AlphaFoldDB" id="A0A346XZP5"/>
<dbReference type="EMBL" id="CP031165">
    <property type="protein sequence ID" value="AXV07692.1"/>
    <property type="molecule type" value="Genomic_DNA"/>
</dbReference>
<feature type="binding site" evidence="8">
    <location>
        <position position="261"/>
    </location>
    <ligand>
        <name>Mn(2+)</name>
        <dbReference type="ChEBI" id="CHEBI:29035"/>
        <label>2</label>
    </ligand>
</feature>
<keyword evidence="6 8" id="KW-0378">Hydrolase</keyword>
<comment type="subcellular location">
    <subcellularLocation>
        <location evidence="8">Cytoplasm</location>
    </subcellularLocation>
</comment>
<dbReference type="Pfam" id="PF02789">
    <property type="entry name" value="Peptidase_M17_N"/>
    <property type="match status" value="1"/>
</dbReference>
<feature type="binding site" evidence="8">
    <location>
        <position position="340"/>
    </location>
    <ligand>
        <name>Mn(2+)</name>
        <dbReference type="ChEBI" id="CHEBI:29035"/>
        <label>1</label>
    </ligand>
</feature>
<accession>A0A346XZP5</accession>
<organism evidence="11 12">
    <name type="scientific">Euzebya pacifica</name>
    <dbReference type="NCBI Taxonomy" id="1608957"/>
    <lineage>
        <taxon>Bacteria</taxon>
        <taxon>Bacillati</taxon>
        <taxon>Actinomycetota</taxon>
        <taxon>Nitriliruptoria</taxon>
        <taxon>Euzebyales</taxon>
    </lineage>
</organism>
<feature type="active site" evidence="8">
    <location>
        <position position="268"/>
    </location>
</feature>
<dbReference type="InterPro" id="IPR023042">
    <property type="entry name" value="Peptidase_M17_leu_NH2_pept"/>
</dbReference>
<dbReference type="GO" id="GO:0005737">
    <property type="term" value="C:cytoplasm"/>
    <property type="evidence" value="ECO:0007669"/>
    <property type="project" value="UniProtKB-SubCell"/>
</dbReference>
<evidence type="ECO:0000259" key="9">
    <source>
        <dbReference type="Pfam" id="PF00883"/>
    </source>
</evidence>
<evidence type="ECO:0000256" key="5">
    <source>
        <dbReference type="ARBA" id="ARBA00022670"/>
    </source>
</evidence>
<comment type="cofactor">
    <cofactor evidence="8">
        <name>Mn(2+)</name>
        <dbReference type="ChEBI" id="CHEBI:29035"/>
    </cofactor>
    <text evidence="8">Binds 2 manganese ions per subunit.</text>
</comment>
<dbReference type="RefSeq" id="WP_164710569.1">
    <property type="nucleotide sequence ID" value="NZ_CAXIBR010000062.1"/>
</dbReference>
<dbReference type="InterPro" id="IPR011356">
    <property type="entry name" value="Leucine_aapep/pepB"/>
</dbReference>
<comment type="catalytic activity">
    <reaction evidence="2 8">
        <text>Release of an N-terminal amino acid, preferentially leucine, but not glutamic or aspartic acids.</text>
        <dbReference type="EC" id="3.4.11.10"/>
    </reaction>
</comment>
<keyword evidence="12" id="KW-1185">Reference proteome</keyword>
<dbReference type="Gene3D" id="3.40.630.10">
    <property type="entry name" value="Zn peptidases"/>
    <property type="match status" value="1"/>
</dbReference>
<dbReference type="SUPFAM" id="SSF53187">
    <property type="entry name" value="Zn-dependent exopeptidases"/>
    <property type="match status" value="1"/>
</dbReference>
<dbReference type="CDD" id="cd00433">
    <property type="entry name" value="Peptidase_M17"/>
    <property type="match status" value="1"/>
</dbReference>
<evidence type="ECO:0000313" key="12">
    <source>
        <dbReference type="Proteomes" id="UP000264006"/>
    </source>
</evidence>
<dbReference type="EC" id="3.4.11.1" evidence="8"/>
<dbReference type="GO" id="GO:0070006">
    <property type="term" value="F:metalloaminopeptidase activity"/>
    <property type="evidence" value="ECO:0007669"/>
    <property type="project" value="InterPro"/>
</dbReference>
<dbReference type="Pfam" id="PF00883">
    <property type="entry name" value="Peptidase_M17"/>
    <property type="match status" value="1"/>
</dbReference>
<evidence type="ECO:0000256" key="6">
    <source>
        <dbReference type="ARBA" id="ARBA00022801"/>
    </source>
</evidence>
<dbReference type="PRINTS" id="PR00481">
    <property type="entry name" value="LAMNOPPTDASE"/>
</dbReference>
<reference evidence="11 12" key="1">
    <citation type="submission" date="2018-09" db="EMBL/GenBank/DDBJ databases">
        <title>Complete genome sequence of Euzebya sp. DY32-46 isolated from seawater of Pacific Ocean.</title>
        <authorList>
            <person name="Xu L."/>
            <person name="Wu Y.-H."/>
            <person name="Xu X.-W."/>
        </authorList>
    </citation>
    <scope>NUCLEOTIDE SEQUENCE [LARGE SCALE GENOMIC DNA]</scope>
    <source>
        <strain evidence="11 12">DY32-46</strain>
    </source>
</reference>
<evidence type="ECO:0000256" key="1">
    <source>
        <dbReference type="ARBA" id="ARBA00000135"/>
    </source>
</evidence>